<dbReference type="Gene3D" id="2.30.110.10">
    <property type="entry name" value="Electron Transport, Fmn-binding Protein, Chain A"/>
    <property type="match status" value="1"/>
</dbReference>
<proteinExistence type="predicted"/>
<organism evidence="2 3">
    <name type="scientific">Serratia plymuthica</name>
    <dbReference type="NCBI Taxonomy" id="82996"/>
    <lineage>
        <taxon>Bacteria</taxon>
        <taxon>Pseudomonadati</taxon>
        <taxon>Pseudomonadota</taxon>
        <taxon>Gammaproteobacteria</taxon>
        <taxon>Enterobacterales</taxon>
        <taxon>Yersiniaceae</taxon>
        <taxon>Serratia</taxon>
    </lineage>
</organism>
<protein>
    <submittedName>
        <fullName evidence="2">Flavin reductase</fullName>
    </submittedName>
</protein>
<feature type="transmembrane region" description="Helical" evidence="1">
    <location>
        <begin position="20"/>
        <end position="44"/>
    </location>
</feature>
<evidence type="ECO:0000256" key="1">
    <source>
        <dbReference type="SAM" id="Phobius"/>
    </source>
</evidence>
<evidence type="ECO:0000313" key="3">
    <source>
        <dbReference type="Proteomes" id="UP000248196"/>
    </source>
</evidence>
<accession>A0A318NZ25</accession>
<reference evidence="2 3" key="1">
    <citation type="submission" date="2017-11" db="EMBL/GenBank/DDBJ databases">
        <title>Genome sequence of the oocydin A producing rhizobacterium Serratia plymuthica 4Rx5.</title>
        <authorList>
            <person name="Matilla M.A."/>
            <person name="Udaondo Z."/>
            <person name="Salmond G.P.C."/>
        </authorList>
    </citation>
    <scope>NUCLEOTIDE SEQUENCE [LARGE SCALE GENOMIC DNA]</scope>
    <source>
        <strain evidence="2 3">4Rx5</strain>
    </source>
</reference>
<comment type="caution">
    <text evidence="2">The sequence shown here is derived from an EMBL/GenBank/DDBJ whole genome shotgun (WGS) entry which is preliminary data.</text>
</comment>
<gene>
    <name evidence="2" type="ORF">CT690_14675</name>
</gene>
<dbReference type="Proteomes" id="UP000248196">
    <property type="component" value="Unassembled WGS sequence"/>
</dbReference>
<sequence>MRESAALTEQVSDTSFRQALANLASGVTVIMAYGAAGPLGLAAIRFVSVSLFPRYS</sequence>
<dbReference type="EMBL" id="PESE01000004">
    <property type="protein sequence ID" value="PYD38128.1"/>
    <property type="molecule type" value="Genomic_DNA"/>
</dbReference>
<name>A0A318NZ25_SERPL</name>
<dbReference type="SMR" id="A0A318NZ25"/>
<keyword evidence="1" id="KW-0472">Membrane</keyword>
<keyword evidence="1" id="KW-0812">Transmembrane</keyword>
<dbReference type="InterPro" id="IPR012349">
    <property type="entry name" value="Split_barrel_FMN-bd"/>
</dbReference>
<dbReference type="AlphaFoldDB" id="A0A318NZ25"/>
<keyword evidence="1" id="KW-1133">Transmembrane helix</keyword>
<evidence type="ECO:0000313" key="2">
    <source>
        <dbReference type="EMBL" id="PYD38128.1"/>
    </source>
</evidence>